<dbReference type="EMBL" id="LR788442">
    <property type="protein sequence ID" value="CAB3264304.1"/>
    <property type="molecule type" value="mRNA"/>
</dbReference>
<accession>A0A6F9DLI2</accession>
<feature type="region of interest" description="Disordered" evidence="9">
    <location>
        <begin position="584"/>
        <end position="615"/>
    </location>
</feature>
<keyword evidence="4" id="KW-0597">Phosphoprotein</keyword>
<dbReference type="SUPFAM" id="SSF81296">
    <property type="entry name" value="E set domains"/>
    <property type="match status" value="1"/>
</dbReference>
<feature type="compositionally biased region" description="Polar residues" evidence="9">
    <location>
        <begin position="153"/>
        <end position="162"/>
    </location>
</feature>
<dbReference type="Gene3D" id="2.60.40.10">
    <property type="entry name" value="Immunoglobulins"/>
    <property type="match status" value="1"/>
</dbReference>
<sequence length="1435" mass="156941">MSGHENWNNPQPDGVSNGTRSSQETLCNADNLGIDGEGQLEGANMAQQQTENFVSVLSVSDTEGMPENMILTTDPPAPNAHSYSSMYFSSPVDIDEDTKMCPEPGSLLGSRAHSPNRGDISSSFEAMESDDTGMDSESLNVNTRYRPVCNWHPIQSTTTPGGSSDEDPYSSTSSRKKRRKTKRYSDYPKQAFSFTSPQSSQIPSPSGGEAGANETEDSSTPFSTGHRRSINSLPYNANFNNSDSNLPAAFANNSRRLSNASESSQNMSMSRDAQGVVSNDNLPPHNQDQSRSGSTRQHRYHHHHRTSTPNSSTALTVQHPSAIHNLSLSILVQPEQQHRARYLTEGSRGPVKDASQQGYPKIELKGYAGKTTLHVYVGLESEDKIRPHGFYQACKVTGRNTTQCEEENVSGTKVIKIPFDAREPISVDCVGILKLRNADVEARIGVRQAKKRNQTVKLVFRVVLDDVPNVPNPVILQVASNRINCTQPPGQPEITKKSLERCPAKGDVEMFIIGRNFHKGTKVIFQDPAEADGSHWHTVGTLDKDNFHQTHLVVRVPPYHDQNITKSVNVQVLVEHNGRKCDPHSFTFDPNPKPAKTNNDVANSQTEETPKIKQETENPVTKALLSGNIDCNFLEALMKLLKPEADANDIKATVQVAQAVATSQAAGMVNNNNHQMVFPPQQPTQPIQFVSNKQPALSNIEKPIPTHTPASAQFIFKPTVSGNQMTLKQAGPFSSIMSISDQAVANTNAQTVQNMQGTTNPVVCGSAPNNAGLLVKTESQAWAIGQQSGFPNSVPMQNGNAFNKDGTGTMVFSATGQNPQVASGSTQFNHTSAQPNHSNLAQQGIVSQAPMESSTPIHENSLYSTFPTSMFQQEVVKSDPTFAFGNQPLASTCGNADMMGMPSQFTASMSGSTLSAMSSMALPTNMGNYMTSSTSSSVVAHQNDMQLSMNASQDIPKLQDTSSPQLVASPQNVISPEANASSGVPANFVWPTMQQAQNGQSFTPSPNQNGDNLPLQVSTIWTKPEQGNNEVLFTHGTVNTDASELSMSGEQQLFTITESMRILDQEKPVTTNINLLNSPTQLQSSHSAGSLAQMVLKSPSEVAQSSPGTENNSLVQSPMTETGLSIGFDNDFTLSDRDVISPRKSLESSMMNADIIQEIISDCSNAQPATSIPFSSQINPVMNNMASGSHAMHNDMSHVLATNSPAQATLFNSAEQTNTTQQFVTTHQPQSQTFSPGQTVNMIQNPSMDPMQQQGIINHQQQQQQQQQQSQQQQQHQQQQQLHHQQQEQQLQEQQQQQQQQQLQQQQHSQQQQHHQQEQQMQQQQLSKPEMNLVDDLNTILEDSMMDTNMYLVNPNMVQPQDSNTNTNFQHEMAQQVQQQVEGSDLKSFETIDGSVLGLRADDTASFVQPNPQQVFDSFSTGGNKPVSLEEQNRQ</sequence>
<dbReference type="GO" id="GO:0005634">
    <property type="term" value="C:nucleus"/>
    <property type="evidence" value="ECO:0007669"/>
    <property type="project" value="UniProtKB-SubCell"/>
</dbReference>
<evidence type="ECO:0000259" key="10">
    <source>
        <dbReference type="PROSITE" id="PS50254"/>
    </source>
</evidence>
<feature type="compositionally biased region" description="Polar residues" evidence="9">
    <location>
        <begin position="1"/>
        <end position="28"/>
    </location>
</feature>
<dbReference type="PROSITE" id="PS50254">
    <property type="entry name" value="REL_2"/>
    <property type="match status" value="1"/>
</dbReference>
<evidence type="ECO:0000256" key="3">
    <source>
        <dbReference type="ARBA" id="ARBA00022490"/>
    </source>
</evidence>
<feature type="compositionally biased region" description="Low complexity" evidence="9">
    <location>
        <begin position="1259"/>
        <end position="1286"/>
    </location>
</feature>
<feature type="compositionally biased region" description="Polar residues" evidence="9">
    <location>
        <begin position="1219"/>
        <end position="1258"/>
    </location>
</feature>
<comment type="subcellular location">
    <subcellularLocation>
        <location evidence="2">Cytoplasm</location>
    </subcellularLocation>
    <subcellularLocation>
        <location evidence="1">Nucleus</location>
    </subcellularLocation>
</comment>
<dbReference type="PANTHER" id="PTHR12533">
    <property type="entry name" value="NFAT"/>
    <property type="match status" value="1"/>
</dbReference>
<evidence type="ECO:0000256" key="5">
    <source>
        <dbReference type="ARBA" id="ARBA00023015"/>
    </source>
</evidence>
<feature type="region of interest" description="Disordered" evidence="9">
    <location>
        <begin position="94"/>
        <end position="138"/>
    </location>
</feature>
<dbReference type="GO" id="GO:0005737">
    <property type="term" value="C:cytoplasm"/>
    <property type="evidence" value="ECO:0007669"/>
    <property type="project" value="UniProtKB-SubCell"/>
</dbReference>
<evidence type="ECO:0000256" key="9">
    <source>
        <dbReference type="SAM" id="MobiDB-lite"/>
    </source>
</evidence>
<evidence type="ECO:0000256" key="7">
    <source>
        <dbReference type="ARBA" id="ARBA00023163"/>
    </source>
</evidence>
<dbReference type="PANTHER" id="PTHR12533:SF7">
    <property type="entry name" value="NFAT NUCLEAR FACTOR, ISOFORM B"/>
    <property type="match status" value="1"/>
</dbReference>
<feature type="region of interest" description="Disordered" evidence="9">
    <location>
        <begin position="1408"/>
        <end position="1435"/>
    </location>
</feature>
<dbReference type="InterPro" id="IPR032397">
    <property type="entry name" value="RHD_dimer"/>
</dbReference>
<feature type="compositionally biased region" description="Polar residues" evidence="9">
    <location>
        <begin position="596"/>
        <end position="607"/>
    </location>
</feature>
<evidence type="ECO:0000256" key="8">
    <source>
        <dbReference type="ARBA" id="ARBA00023242"/>
    </source>
</evidence>
<dbReference type="Gene3D" id="2.60.40.340">
    <property type="entry name" value="Rel homology domain (RHD), DNA-binding domain"/>
    <property type="match status" value="1"/>
</dbReference>
<feature type="region of interest" description="Disordered" evidence="9">
    <location>
        <begin position="1"/>
        <end position="40"/>
    </location>
</feature>
<keyword evidence="7" id="KW-0804">Transcription</keyword>
<gene>
    <name evidence="11" type="primary">Nfat5</name>
</gene>
<organism evidence="11">
    <name type="scientific">Phallusia mammillata</name>
    <dbReference type="NCBI Taxonomy" id="59560"/>
    <lineage>
        <taxon>Eukaryota</taxon>
        <taxon>Metazoa</taxon>
        <taxon>Chordata</taxon>
        <taxon>Tunicata</taxon>
        <taxon>Ascidiacea</taxon>
        <taxon>Phlebobranchia</taxon>
        <taxon>Ascidiidae</taxon>
        <taxon>Phallusia</taxon>
    </lineage>
</organism>
<keyword evidence="6" id="KW-0238">DNA-binding</keyword>
<feature type="compositionally biased region" description="Basic residues" evidence="9">
    <location>
        <begin position="296"/>
        <end position="306"/>
    </location>
</feature>
<feature type="region of interest" description="Disordered" evidence="9">
    <location>
        <begin position="151"/>
        <end position="236"/>
    </location>
</feature>
<dbReference type="SMART" id="SM00429">
    <property type="entry name" value="IPT"/>
    <property type="match status" value="1"/>
</dbReference>
<keyword evidence="5" id="KW-0805">Transcription regulation</keyword>
<protein>
    <submittedName>
        <fullName evidence="11">Nuclear factor of activated T-cells 5-like</fullName>
    </submittedName>
</protein>
<dbReference type="InterPro" id="IPR013783">
    <property type="entry name" value="Ig-like_fold"/>
</dbReference>
<proteinExistence type="evidence at transcript level"/>
<evidence type="ECO:0000256" key="6">
    <source>
        <dbReference type="ARBA" id="ARBA00023125"/>
    </source>
</evidence>
<name>A0A6F9DLI2_9ASCI</name>
<feature type="region of interest" description="Disordered" evidence="9">
    <location>
        <begin position="1306"/>
        <end position="1327"/>
    </location>
</feature>
<feature type="compositionally biased region" description="Polar residues" evidence="9">
    <location>
        <begin position="1408"/>
        <end position="1423"/>
    </location>
</feature>
<feature type="compositionally biased region" description="Polar residues" evidence="9">
    <location>
        <begin position="256"/>
        <end position="295"/>
    </location>
</feature>
<dbReference type="Pfam" id="PF16179">
    <property type="entry name" value="RHD_dimer"/>
    <property type="match status" value="1"/>
</dbReference>
<dbReference type="InterPro" id="IPR014756">
    <property type="entry name" value="Ig_E-set"/>
</dbReference>
<keyword evidence="8" id="KW-0539">Nucleus</keyword>
<dbReference type="InterPro" id="IPR008366">
    <property type="entry name" value="NFAT"/>
</dbReference>
<dbReference type="InterPro" id="IPR011539">
    <property type="entry name" value="RHD_DNA_bind_dom"/>
</dbReference>
<feature type="region of interest" description="Disordered" evidence="9">
    <location>
        <begin position="1219"/>
        <end position="1286"/>
    </location>
</feature>
<evidence type="ECO:0000313" key="11">
    <source>
        <dbReference type="EMBL" id="CAB3264304.1"/>
    </source>
</evidence>
<reference evidence="11" key="1">
    <citation type="submission" date="2020-04" db="EMBL/GenBank/DDBJ databases">
        <authorList>
            <person name="Neveu A P."/>
        </authorList>
    </citation>
    <scope>NUCLEOTIDE SEQUENCE</scope>
    <source>
        <tissue evidence="11">Whole embryo</tissue>
    </source>
</reference>
<keyword evidence="3" id="KW-0963">Cytoplasm</keyword>
<dbReference type="GO" id="GO:0005667">
    <property type="term" value="C:transcription regulator complex"/>
    <property type="evidence" value="ECO:0007669"/>
    <property type="project" value="TreeGrafter"/>
</dbReference>
<dbReference type="InterPro" id="IPR008967">
    <property type="entry name" value="p53-like_TF_DNA-bd_sf"/>
</dbReference>
<dbReference type="InterPro" id="IPR002909">
    <property type="entry name" value="IPT_dom"/>
</dbReference>
<dbReference type="SUPFAM" id="SSF49417">
    <property type="entry name" value="p53-like transcription factors"/>
    <property type="match status" value="1"/>
</dbReference>
<feature type="compositionally biased region" description="Low complexity" evidence="9">
    <location>
        <begin position="196"/>
        <end position="206"/>
    </location>
</feature>
<feature type="domain" description="RHD" evidence="10">
    <location>
        <begin position="310"/>
        <end position="490"/>
    </location>
</feature>
<evidence type="ECO:0000256" key="4">
    <source>
        <dbReference type="ARBA" id="ARBA00022553"/>
    </source>
</evidence>
<dbReference type="InterPro" id="IPR037059">
    <property type="entry name" value="RHD_DNA_bind_dom_sf"/>
</dbReference>
<dbReference type="GO" id="GO:0000978">
    <property type="term" value="F:RNA polymerase II cis-regulatory region sequence-specific DNA binding"/>
    <property type="evidence" value="ECO:0007669"/>
    <property type="project" value="TreeGrafter"/>
</dbReference>
<evidence type="ECO:0000256" key="2">
    <source>
        <dbReference type="ARBA" id="ARBA00004496"/>
    </source>
</evidence>
<dbReference type="GO" id="GO:0000981">
    <property type="term" value="F:DNA-binding transcription factor activity, RNA polymerase II-specific"/>
    <property type="evidence" value="ECO:0007669"/>
    <property type="project" value="TreeGrafter"/>
</dbReference>
<feature type="region of interest" description="Disordered" evidence="9">
    <location>
        <begin position="256"/>
        <end position="314"/>
    </location>
</feature>
<evidence type="ECO:0000256" key="1">
    <source>
        <dbReference type="ARBA" id="ARBA00004123"/>
    </source>
</evidence>